<evidence type="ECO:0000313" key="6">
    <source>
        <dbReference type="Proteomes" id="UP000011922"/>
    </source>
</evidence>
<evidence type="ECO:0000256" key="4">
    <source>
        <dbReference type="ARBA" id="ARBA00013078"/>
    </source>
</evidence>
<dbReference type="PATRIC" id="fig|1262666.3.peg.1114"/>
<name>M5PVG7_DESAF</name>
<comment type="similarity">
    <text evidence="3">Belongs to the HAD-like hydrolase superfamily. CbbY/CbbZ/Gph/YieH family.</text>
</comment>
<dbReference type="Gene3D" id="1.10.150.240">
    <property type="entry name" value="Putative phosphatase, domain 2"/>
    <property type="match status" value="1"/>
</dbReference>
<dbReference type="InterPro" id="IPR041492">
    <property type="entry name" value="HAD_2"/>
</dbReference>
<comment type="caution">
    <text evidence="5">The sequence shown here is derived from an EMBL/GenBank/DDBJ whole genome shotgun (WGS) entry which is preliminary data.</text>
</comment>
<evidence type="ECO:0000313" key="5">
    <source>
        <dbReference type="EMBL" id="EMG38049.1"/>
    </source>
</evidence>
<dbReference type="AlphaFoldDB" id="M5PVG7"/>
<dbReference type="GO" id="GO:0005829">
    <property type="term" value="C:cytosol"/>
    <property type="evidence" value="ECO:0007669"/>
    <property type="project" value="TreeGrafter"/>
</dbReference>
<dbReference type="EC" id="3.1.3.18" evidence="4"/>
<evidence type="ECO:0000256" key="2">
    <source>
        <dbReference type="ARBA" id="ARBA00004818"/>
    </source>
</evidence>
<dbReference type="PANTHER" id="PTHR43434">
    <property type="entry name" value="PHOSPHOGLYCOLATE PHOSPHATASE"/>
    <property type="match status" value="1"/>
</dbReference>
<sequence length="234" mass="25316">MRSTPFQALIFDFDGTLAALTIDFALMKQRLAALAEVFLEESISPDGLPALEWVEQLAATVMSRHGRELSLEFHTRCRFLIMDMEIKAASQGSLFPTTRAMLTRLRGCGARTAVITRNCTPAVTAVFPDIAQHVDCLLPRESVVRVKPDPEHLLAALERLAMPPEAALMIGDHPMDVLTGLRAGTATAAVASGRTLPEELQASGPDFLARDCVGLMALLEDRNLLPQTCAAAGH</sequence>
<proteinExistence type="inferred from homology"/>
<dbReference type="OrthoDB" id="5421442at2"/>
<evidence type="ECO:0000256" key="1">
    <source>
        <dbReference type="ARBA" id="ARBA00000830"/>
    </source>
</evidence>
<dbReference type="InterPro" id="IPR023198">
    <property type="entry name" value="PGP-like_dom2"/>
</dbReference>
<evidence type="ECO:0000256" key="3">
    <source>
        <dbReference type="ARBA" id="ARBA00006171"/>
    </source>
</evidence>
<dbReference type="GO" id="GO:0006281">
    <property type="term" value="P:DNA repair"/>
    <property type="evidence" value="ECO:0007669"/>
    <property type="project" value="TreeGrafter"/>
</dbReference>
<organism evidence="5 6">
    <name type="scientific">Desulfocurvibacter africanus PCS</name>
    <dbReference type="NCBI Taxonomy" id="1262666"/>
    <lineage>
        <taxon>Bacteria</taxon>
        <taxon>Pseudomonadati</taxon>
        <taxon>Thermodesulfobacteriota</taxon>
        <taxon>Desulfovibrionia</taxon>
        <taxon>Desulfovibrionales</taxon>
        <taxon>Desulfovibrionaceae</taxon>
        <taxon>Desulfocurvibacter</taxon>
    </lineage>
</organism>
<dbReference type="InterPro" id="IPR036412">
    <property type="entry name" value="HAD-like_sf"/>
</dbReference>
<protein>
    <recommendedName>
        <fullName evidence="4">phosphoglycolate phosphatase</fullName>
        <ecNumber evidence="4">3.1.3.18</ecNumber>
    </recommendedName>
</protein>
<dbReference type="InterPro" id="IPR023214">
    <property type="entry name" value="HAD_sf"/>
</dbReference>
<dbReference type="EMBL" id="AOSV01000010">
    <property type="protein sequence ID" value="EMG38049.1"/>
    <property type="molecule type" value="Genomic_DNA"/>
</dbReference>
<dbReference type="SFLD" id="SFLDG01129">
    <property type="entry name" value="C1.5:_HAD__Beta-PGM__Phosphata"/>
    <property type="match status" value="1"/>
</dbReference>
<comment type="catalytic activity">
    <reaction evidence="1">
        <text>2-phosphoglycolate + H2O = glycolate + phosphate</text>
        <dbReference type="Rhea" id="RHEA:14369"/>
        <dbReference type="ChEBI" id="CHEBI:15377"/>
        <dbReference type="ChEBI" id="CHEBI:29805"/>
        <dbReference type="ChEBI" id="CHEBI:43474"/>
        <dbReference type="ChEBI" id="CHEBI:58033"/>
        <dbReference type="EC" id="3.1.3.18"/>
    </reaction>
</comment>
<dbReference type="SFLD" id="SFLDS00003">
    <property type="entry name" value="Haloacid_Dehalogenase"/>
    <property type="match status" value="1"/>
</dbReference>
<dbReference type="Gene3D" id="3.40.50.1000">
    <property type="entry name" value="HAD superfamily/HAD-like"/>
    <property type="match status" value="1"/>
</dbReference>
<dbReference type="Pfam" id="PF13419">
    <property type="entry name" value="HAD_2"/>
    <property type="match status" value="1"/>
</dbReference>
<accession>M5PVG7</accession>
<dbReference type="RefSeq" id="WP_005984848.1">
    <property type="nucleotide sequence ID" value="NZ_AOSV01000010.1"/>
</dbReference>
<reference evidence="5 6" key="1">
    <citation type="journal article" date="2013" name="Genome Announc.">
        <title>Draft Genome Sequence for Desulfovibrio africanus Strain PCS.</title>
        <authorList>
            <person name="Brown S.D."/>
            <person name="Utturkar S.M."/>
            <person name="Arkin A.P."/>
            <person name="Deutschbauer A.M."/>
            <person name="Elias D.A."/>
            <person name="Hazen T.C."/>
            <person name="Chakraborty R."/>
        </authorList>
    </citation>
    <scope>NUCLEOTIDE SEQUENCE [LARGE SCALE GENOMIC DNA]</scope>
    <source>
        <strain evidence="5 6">PCS</strain>
    </source>
</reference>
<gene>
    <name evidence="5" type="ORF">PCS_01096</name>
</gene>
<dbReference type="InterPro" id="IPR050155">
    <property type="entry name" value="HAD-like_hydrolase_sf"/>
</dbReference>
<dbReference type="PANTHER" id="PTHR43434:SF1">
    <property type="entry name" value="PHOSPHOGLYCOLATE PHOSPHATASE"/>
    <property type="match status" value="1"/>
</dbReference>
<dbReference type="SUPFAM" id="SSF56784">
    <property type="entry name" value="HAD-like"/>
    <property type="match status" value="1"/>
</dbReference>
<dbReference type="GO" id="GO:0008967">
    <property type="term" value="F:phosphoglycolate phosphatase activity"/>
    <property type="evidence" value="ECO:0007669"/>
    <property type="project" value="UniProtKB-EC"/>
</dbReference>
<dbReference type="Proteomes" id="UP000011922">
    <property type="component" value="Unassembled WGS sequence"/>
</dbReference>
<comment type="pathway">
    <text evidence="2">Organic acid metabolism; glycolate biosynthesis; glycolate from 2-phosphoglycolate: step 1/1.</text>
</comment>